<dbReference type="GO" id="GO:0006283">
    <property type="term" value="P:transcription-coupled nucleotide-excision repair"/>
    <property type="evidence" value="ECO:0007669"/>
    <property type="project" value="InterPro"/>
</dbReference>
<dbReference type="InterPro" id="IPR036322">
    <property type="entry name" value="WD40_repeat_dom_sf"/>
</dbReference>
<organism evidence="7 8">
    <name type="scientific">Fragilariopsis cylindrus CCMP1102</name>
    <dbReference type="NCBI Taxonomy" id="635003"/>
    <lineage>
        <taxon>Eukaryota</taxon>
        <taxon>Sar</taxon>
        <taxon>Stramenopiles</taxon>
        <taxon>Ochrophyta</taxon>
        <taxon>Bacillariophyta</taxon>
        <taxon>Bacillariophyceae</taxon>
        <taxon>Bacillariophycidae</taxon>
        <taxon>Bacillariales</taxon>
        <taxon>Bacillariaceae</taxon>
        <taxon>Fragilariopsis</taxon>
    </lineage>
</organism>
<feature type="repeat" description="WD" evidence="5">
    <location>
        <begin position="51"/>
        <end position="92"/>
    </location>
</feature>
<keyword evidence="4" id="KW-0234">DNA repair</keyword>
<dbReference type="GO" id="GO:0000109">
    <property type="term" value="C:nucleotide-excision repair complex"/>
    <property type="evidence" value="ECO:0007669"/>
    <property type="project" value="TreeGrafter"/>
</dbReference>
<protein>
    <submittedName>
        <fullName evidence="7">WD40 repeat-like protein</fullName>
    </submittedName>
</protein>
<keyword evidence="3" id="KW-0227">DNA damage</keyword>
<dbReference type="KEGG" id="fcy:FRACYDRAFT_232933"/>
<dbReference type="InterPro" id="IPR001680">
    <property type="entry name" value="WD40_rpt"/>
</dbReference>
<gene>
    <name evidence="7" type="primary">CSA</name>
    <name evidence="7" type="ORF">FRACYDRAFT_232933</name>
</gene>
<dbReference type="SMART" id="SM00320">
    <property type="entry name" value="WD40"/>
    <property type="match status" value="5"/>
</dbReference>
<dbReference type="InterPro" id="IPR020472">
    <property type="entry name" value="WD40_PAC1"/>
</dbReference>
<dbReference type="OrthoDB" id="361494at2759"/>
<dbReference type="PRINTS" id="PR00320">
    <property type="entry name" value="GPROTEINBRPT"/>
</dbReference>
<dbReference type="AlphaFoldDB" id="A0A1E7FY77"/>
<dbReference type="InParanoid" id="A0A1E7FY77"/>
<dbReference type="GO" id="GO:0043161">
    <property type="term" value="P:proteasome-mediated ubiquitin-dependent protein catabolic process"/>
    <property type="evidence" value="ECO:0007669"/>
    <property type="project" value="TreeGrafter"/>
</dbReference>
<feature type="region of interest" description="Disordered" evidence="6">
    <location>
        <begin position="91"/>
        <end position="110"/>
    </location>
</feature>
<dbReference type="SUPFAM" id="SSF50978">
    <property type="entry name" value="WD40 repeat-like"/>
    <property type="match status" value="1"/>
</dbReference>
<feature type="repeat" description="WD" evidence="5">
    <location>
        <begin position="447"/>
        <end position="478"/>
    </location>
</feature>
<dbReference type="PROSITE" id="PS00678">
    <property type="entry name" value="WD_REPEATS_1"/>
    <property type="match status" value="1"/>
</dbReference>
<feature type="repeat" description="WD" evidence="5">
    <location>
        <begin position="227"/>
        <end position="262"/>
    </location>
</feature>
<dbReference type="PANTHER" id="PTHR46202:SF1">
    <property type="entry name" value="DNA EXCISION REPAIR PROTEIN ERCC-8"/>
    <property type="match status" value="1"/>
</dbReference>
<sequence length="502" mass="54477">MSSLNRIPKKRRSIFNNTVAREYGFCGNDSFGRGVSRFFHDKQLLHDPDIVSPHRKSISSLAMDSSYRFILAGSADATVSIYDISKWGSTSSSMNSNNSNNNRQFSSGGDDIRNYHPVAKSIKVPAVPDILTLPTGHSSSVTYTQWYPTDSGLFLSASSDGTILVWDTSQMKPAMRVQPFTKENSTAAWVSAHLRTGGDCSLIAAGSFYESEISLVDIRSGACTHQLVGHSNGISTLKWSPTNNNIVASGSRDATVRLWDIRKSGSRACITVLDREQVGSSGNFSSSTSPLNSTRVGGYLSDYSHLRRVPILLPGNKDGRKRNRCEESLAGVAPNNYNHIQHQGSKSHRAGHVSSIDFFSSGHYLCSVGGLDGELLLWDLRSGCLLPSKFQAPGNLPAGLPKQRWTALCVEGSGYTDSCNKSSTIWIGRKDRIYGFSTEGGTPKQTLKGHLTNVTSLERMKLGNKLLSGSSDGMILGWGQPQSAISGGATAFNMAQEDKDQW</sequence>
<keyword evidence="2" id="KW-0677">Repeat</keyword>
<evidence type="ECO:0000313" key="7">
    <source>
        <dbReference type="EMBL" id="OEU22773.1"/>
    </source>
</evidence>
<keyword evidence="1 5" id="KW-0853">WD repeat</keyword>
<feature type="repeat" description="WD" evidence="5">
    <location>
        <begin position="134"/>
        <end position="176"/>
    </location>
</feature>
<dbReference type="PROSITE" id="PS50082">
    <property type="entry name" value="WD_REPEATS_2"/>
    <property type="match status" value="4"/>
</dbReference>
<dbReference type="Proteomes" id="UP000095751">
    <property type="component" value="Unassembled WGS sequence"/>
</dbReference>
<evidence type="ECO:0000313" key="8">
    <source>
        <dbReference type="Proteomes" id="UP000095751"/>
    </source>
</evidence>
<dbReference type="GO" id="GO:0031464">
    <property type="term" value="C:Cul4A-RING E3 ubiquitin ligase complex"/>
    <property type="evidence" value="ECO:0007669"/>
    <property type="project" value="TreeGrafter"/>
</dbReference>
<dbReference type="PANTHER" id="PTHR46202">
    <property type="entry name" value="DNA EXCISION REPAIR PROTEIN ERCC-8"/>
    <property type="match status" value="1"/>
</dbReference>
<dbReference type="EMBL" id="KV784353">
    <property type="protein sequence ID" value="OEU22773.1"/>
    <property type="molecule type" value="Genomic_DNA"/>
</dbReference>
<evidence type="ECO:0000256" key="4">
    <source>
        <dbReference type="ARBA" id="ARBA00023204"/>
    </source>
</evidence>
<accession>A0A1E7FY77</accession>
<proteinExistence type="predicted"/>
<evidence type="ECO:0000256" key="2">
    <source>
        <dbReference type="ARBA" id="ARBA00022737"/>
    </source>
</evidence>
<evidence type="ECO:0000256" key="3">
    <source>
        <dbReference type="ARBA" id="ARBA00022763"/>
    </source>
</evidence>
<dbReference type="InterPro" id="IPR042238">
    <property type="entry name" value="Rad28/ERCC8/Ckn1/ATCSA-1"/>
</dbReference>
<feature type="compositionally biased region" description="Low complexity" evidence="6">
    <location>
        <begin position="91"/>
        <end position="107"/>
    </location>
</feature>
<evidence type="ECO:0000256" key="6">
    <source>
        <dbReference type="SAM" id="MobiDB-lite"/>
    </source>
</evidence>
<dbReference type="InterPro" id="IPR019775">
    <property type="entry name" value="WD40_repeat_CS"/>
</dbReference>
<dbReference type="PROSITE" id="PS50294">
    <property type="entry name" value="WD_REPEATS_REGION"/>
    <property type="match status" value="3"/>
</dbReference>
<evidence type="ECO:0000256" key="5">
    <source>
        <dbReference type="PROSITE-ProRule" id="PRU00221"/>
    </source>
</evidence>
<reference evidence="7 8" key="1">
    <citation type="submission" date="2016-09" db="EMBL/GenBank/DDBJ databases">
        <title>Extensive genetic diversity and differential bi-allelic expression allows diatom success in the polar Southern Ocean.</title>
        <authorList>
            <consortium name="DOE Joint Genome Institute"/>
            <person name="Mock T."/>
            <person name="Otillar R.P."/>
            <person name="Strauss J."/>
            <person name="Dupont C."/>
            <person name="Frickenhaus S."/>
            <person name="Maumus F."/>
            <person name="Mcmullan M."/>
            <person name="Sanges R."/>
            <person name="Schmutz J."/>
            <person name="Toseland A."/>
            <person name="Valas R."/>
            <person name="Veluchamy A."/>
            <person name="Ward B.J."/>
            <person name="Allen A."/>
            <person name="Barry K."/>
            <person name="Falciatore A."/>
            <person name="Ferrante M."/>
            <person name="Fortunato A.E."/>
            <person name="Gloeckner G."/>
            <person name="Gruber A."/>
            <person name="Hipkin R."/>
            <person name="Janech M."/>
            <person name="Kroth P."/>
            <person name="Leese F."/>
            <person name="Lindquist E."/>
            <person name="Lyon B.R."/>
            <person name="Martin J."/>
            <person name="Mayer C."/>
            <person name="Parker M."/>
            <person name="Quesneville H."/>
            <person name="Raymond J."/>
            <person name="Uhlig C."/>
            <person name="Valentin K.U."/>
            <person name="Worden A.Z."/>
            <person name="Armbrust E.V."/>
            <person name="Bowler C."/>
            <person name="Green B."/>
            <person name="Moulton V."/>
            <person name="Van Oosterhout C."/>
            <person name="Grigoriev I."/>
        </authorList>
    </citation>
    <scope>NUCLEOTIDE SEQUENCE [LARGE SCALE GENOMIC DNA]</scope>
    <source>
        <strain evidence="7 8">CCMP1102</strain>
    </source>
</reference>
<dbReference type="InterPro" id="IPR015943">
    <property type="entry name" value="WD40/YVTN_repeat-like_dom_sf"/>
</dbReference>
<dbReference type="Pfam" id="PF00400">
    <property type="entry name" value="WD40"/>
    <property type="match status" value="5"/>
</dbReference>
<name>A0A1E7FY77_9STRA</name>
<keyword evidence="8" id="KW-1185">Reference proteome</keyword>
<dbReference type="GO" id="GO:0000209">
    <property type="term" value="P:protein polyubiquitination"/>
    <property type="evidence" value="ECO:0007669"/>
    <property type="project" value="TreeGrafter"/>
</dbReference>
<dbReference type="Gene3D" id="2.130.10.10">
    <property type="entry name" value="YVTN repeat-like/Quinoprotein amine dehydrogenase"/>
    <property type="match status" value="2"/>
</dbReference>
<evidence type="ECO:0000256" key="1">
    <source>
        <dbReference type="ARBA" id="ARBA00022574"/>
    </source>
</evidence>